<dbReference type="AlphaFoldDB" id="A0AAV7QGB6"/>
<dbReference type="EMBL" id="JANPWB010000010">
    <property type="protein sequence ID" value="KAJ1139185.1"/>
    <property type="molecule type" value="Genomic_DNA"/>
</dbReference>
<keyword evidence="3" id="KW-1185">Reference proteome</keyword>
<feature type="region of interest" description="Disordered" evidence="1">
    <location>
        <begin position="1"/>
        <end position="21"/>
    </location>
</feature>
<name>A0AAV7QGB6_PLEWA</name>
<evidence type="ECO:0000313" key="3">
    <source>
        <dbReference type="Proteomes" id="UP001066276"/>
    </source>
</evidence>
<proteinExistence type="predicted"/>
<feature type="compositionally biased region" description="Basic residues" evidence="1">
    <location>
        <begin position="75"/>
        <end position="87"/>
    </location>
</feature>
<gene>
    <name evidence="2" type="ORF">NDU88_005562</name>
</gene>
<protein>
    <submittedName>
        <fullName evidence="2">Uncharacterized protein</fullName>
    </submittedName>
</protein>
<accession>A0AAV7QGB6</accession>
<evidence type="ECO:0000313" key="2">
    <source>
        <dbReference type="EMBL" id="KAJ1139185.1"/>
    </source>
</evidence>
<sequence>MGPRVIPRPSDPLRSAWRSRRAEARPTAQAAFCAAPRLRPCYGAEASSPRESSKPWCRGHLTVRGSLQASPPPRAARHCAGSRRRSASGHVLALRHPGHAPILLLL</sequence>
<comment type="caution">
    <text evidence="2">The sequence shown here is derived from an EMBL/GenBank/DDBJ whole genome shotgun (WGS) entry which is preliminary data.</text>
</comment>
<dbReference type="Proteomes" id="UP001066276">
    <property type="component" value="Chromosome 6"/>
</dbReference>
<evidence type="ECO:0000256" key="1">
    <source>
        <dbReference type="SAM" id="MobiDB-lite"/>
    </source>
</evidence>
<reference evidence="2" key="1">
    <citation type="journal article" date="2022" name="bioRxiv">
        <title>Sequencing and chromosome-scale assembly of the giantPleurodeles waltlgenome.</title>
        <authorList>
            <person name="Brown T."/>
            <person name="Elewa A."/>
            <person name="Iarovenko S."/>
            <person name="Subramanian E."/>
            <person name="Araus A.J."/>
            <person name="Petzold A."/>
            <person name="Susuki M."/>
            <person name="Suzuki K.-i.T."/>
            <person name="Hayashi T."/>
            <person name="Toyoda A."/>
            <person name="Oliveira C."/>
            <person name="Osipova E."/>
            <person name="Leigh N.D."/>
            <person name="Simon A."/>
            <person name="Yun M.H."/>
        </authorList>
    </citation>
    <scope>NUCLEOTIDE SEQUENCE</scope>
    <source>
        <strain evidence="2">20211129_DDA</strain>
        <tissue evidence="2">Liver</tissue>
    </source>
</reference>
<feature type="region of interest" description="Disordered" evidence="1">
    <location>
        <begin position="64"/>
        <end position="88"/>
    </location>
</feature>
<organism evidence="2 3">
    <name type="scientific">Pleurodeles waltl</name>
    <name type="common">Iberian ribbed newt</name>
    <dbReference type="NCBI Taxonomy" id="8319"/>
    <lineage>
        <taxon>Eukaryota</taxon>
        <taxon>Metazoa</taxon>
        <taxon>Chordata</taxon>
        <taxon>Craniata</taxon>
        <taxon>Vertebrata</taxon>
        <taxon>Euteleostomi</taxon>
        <taxon>Amphibia</taxon>
        <taxon>Batrachia</taxon>
        <taxon>Caudata</taxon>
        <taxon>Salamandroidea</taxon>
        <taxon>Salamandridae</taxon>
        <taxon>Pleurodelinae</taxon>
        <taxon>Pleurodeles</taxon>
    </lineage>
</organism>